<evidence type="ECO:0000313" key="2">
    <source>
        <dbReference type="Proteomes" id="UP000265663"/>
    </source>
</evidence>
<sequence length="127" mass="13835">MGSPSAMRLTDTVVRLGLRSCSRSSTPAKPAVAVFGNHPCRLSFCPNVIAPSLSTSATSSCADVLPRFRVICQTMVSTWSSSLCLSKCKFLIISHFHHCFYCSPQESTLLIIFTFSIAWRSGSRPVS</sequence>
<organism evidence="1 2">
    <name type="scientific">Pyrenophora seminiperda CCB06</name>
    <dbReference type="NCBI Taxonomy" id="1302712"/>
    <lineage>
        <taxon>Eukaryota</taxon>
        <taxon>Fungi</taxon>
        <taxon>Dikarya</taxon>
        <taxon>Ascomycota</taxon>
        <taxon>Pezizomycotina</taxon>
        <taxon>Dothideomycetes</taxon>
        <taxon>Pleosporomycetidae</taxon>
        <taxon>Pleosporales</taxon>
        <taxon>Pleosporineae</taxon>
        <taxon>Pleosporaceae</taxon>
        <taxon>Pyrenophora</taxon>
    </lineage>
</organism>
<protein>
    <submittedName>
        <fullName evidence="1">Uncharacterized protein</fullName>
    </submittedName>
</protein>
<keyword evidence="2" id="KW-1185">Reference proteome</keyword>
<name>A0A3M7M4K6_9PLEO</name>
<dbReference type="AlphaFoldDB" id="A0A3M7M4K6"/>
<dbReference type="EMBL" id="KE747818">
    <property type="protein sequence ID" value="RMZ69402.1"/>
    <property type="molecule type" value="Genomic_DNA"/>
</dbReference>
<evidence type="ECO:0000313" key="1">
    <source>
        <dbReference type="EMBL" id="RMZ69402.1"/>
    </source>
</evidence>
<accession>A0A3M7M4K6</accession>
<reference evidence="1 2" key="1">
    <citation type="journal article" date="2014" name="PLoS ONE">
        <title>De novo Genome Assembly of the Fungal Plant Pathogen Pyrenophora semeniperda.</title>
        <authorList>
            <person name="Soliai M.M."/>
            <person name="Meyer S.E."/>
            <person name="Udall J.A."/>
            <person name="Elzinga D.E."/>
            <person name="Hermansen R.A."/>
            <person name="Bodily P.M."/>
            <person name="Hart A.A."/>
            <person name="Coleman C.E."/>
        </authorList>
    </citation>
    <scope>NUCLEOTIDE SEQUENCE [LARGE SCALE GENOMIC DNA]</scope>
    <source>
        <strain evidence="1 2">CCB06</strain>
        <tissue evidence="1">Mycelium</tissue>
    </source>
</reference>
<proteinExistence type="predicted"/>
<gene>
    <name evidence="1" type="ORF">GMOD_00006201</name>
</gene>
<dbReference type="Proteomes" id="UP000265663">
    <property type="component" value="Unassembled WGS sequence"/>
</dbReference>